<evidence type="ECO:0000256" key="8">
    <source>
        <dbReference type="ARBA" id="ARBA00023242"/>
    </source>
</evidence>
<evidence type="ECO:0000313" key="12">
    <source>
        <dbReference type="EMBL" id="KAF9147747.1"/>
    </source>
</evidence>
<evidence type="ECO:0000256" key="4">
    <source>
        <dbReference type="ARBA" id="ARBA00022670"/>
    </source>
</evidence>
<evidence type="ECO:0000256" key="1">
    <source>
        <dbReference type="ARBA" id="ARBA00000707"/>
    </source>
</evidence>
<dbReference type="GO" id="GO:0005634">
    <property type="term" value="C:nucleus"/>
    <property type="evidence" value="ECO:0007669"/>
    <property type="project" value="UniProtKB-SubCell"/>
</dbReference>
<protein>
    <recommendedName>
        <fullName evidence="9">Ubiquitin carboxyl-terminal hydrolase</fullName>
        <ecNumber evidence="9">3.4.19.12</ecNumber>
    </recommendedName>
</protein>
<gene>
    <name evidence="12" type="primary">USP48</name>
    <name evidence="12" type="ORF">BG015_010569</name>
</gene>
<dbReference type="PROSITE" id="PS50235">
    <property type="entry name" value="USP_3"/>
    <property type="match status" value="1"/>
</dbReference>
<comment type="similarity">
    <text evidence="3 9">Belongs to the peptidase C19 family.</text>
</comment>
<dbReference type="PANTHER" id="PTHR24006:SF722">
    <property type="entry name" value="UBIQUITIN CARBOXYL-TERMINAL HYDROLASE 48"/>
    <property type="match status" value="1"/>
</dbReference>
<evidence type="ECO:0000313" key="13">
    <source>
        <dbReference type="Proteomes" id="UP000748756"/>
    </source>
</evidence>
<dbReference type="InterPro" id="IPR018200">
    <property type="entry name" value="USP_CS"/>
</dbReference>
<comment type="subcellular location">
    <subcellularLocation>
        <location evidence="2">Nucleus</location>
    </subcellularLocation>
</comment>
<dbReference type="InterPro" id="IPR050164">
    <property type="entry name" value="Peptidase_C19"/>
</dbReference>
<dbReference type="InterPro" id="IPR028889">
    <property type="entry name" value="USP"/>
</dbReference>
<dbReference type="GO" id="GO:0016579">
    <property type="term" value="P:protein deubiquitination"/>
    <property type="evidence" value="ECO:0007669"/>
    <property type="project" value="InterPro"/>
</dbReference>
<evidence type="ECO:0000256" key="10">
    <source>
        <dbReference type="SAM" id="MobiDB-lite"/>
    </source>
</evidence>
<dbReference type="PROSITE" id="PS00973">
    <property type="entry name" value="USP_2"/>
    <property type="match status" value="1"/>
</dbReference>
<dbReference type="Gene3D" id="3.90.70.10">
    <property type="entry name" value="Cysteine proteinases"/>
    <property type="match status" value="1"/>
</dbReference>
<dbReference type="InterPro" id="IPR038765">
    <property type="entry name" value="Papain-like_cys_pep_sf"/>
</dbReference>
<reference evidence="12" key="1">
    <citation type="journal article" date="2020" name="Fungal Divers.">
        <title>Resolving the Mortierellaceae phylogeny through synthesis of multi-gene phylogenetics and phylogenomics.</title>
        <authorList>
            <person name="Vandepol N."/>
            <person name="Liber J."/>
            <person name="Desiro A."/>
            <person name="Na H."/>
            <person name="Kennedy M."/>
            <person name="Barry K."/>
            <person name="Grigoriev I.V."/>
            <person name="Miller A.N."/>
            <person name="O'Donnell K."/>
            <person name="Stajich J.E."/>
            <person name="Bonito G."/>
        </authorList>
    </citation>
    <scope>NUCLEOTIDE SEQUENCE</scope>
    <source>
        <strain evidence="12">NRRL 6426</strain>
    </source>
</reference>
<evidence type="ECO:0000256" key="3">
    <source>
        <dbReference type="ARBA" id="ARBA00009085"/>
    </source>
</evidence>
<name>A0A9P5RTY0_9FUNG</name>
<evidence type="ECO:0000259" key="11">
    <source>
        <dbReference type="PROSITE" id="PS50235"/>
    </source>
</evidence>
<sequence>MPPIAKKDKQWQFVGNEVRNMDDLTMDHIRAIYGLGPFNKTGNNGTSSTTSLTSKKSESVYPYCGNQHKDNPSGSPLLARGKNGNTCIAARCKEGNPHCLNYMGQEQWEKEDAFDEYYASFSKKSDPEISKRKPNSPAGMKNLGATCYANSLLQVWFHDLPFRDAIYRSRFRADADKSLDALYQLQHLFAHLDCGTKDTYNPLSLVTSLKLDTRMQQDAQEFCNLFMALIDNHLQSQEDVYLRSFIKNQFQGHYSYITTCKKCKKSSVRGCTFYELMLNIKENCILMDCFDEFVEAEDLVGSDRYSCSFCESLQDATRKIKLDSLPKVLNIQLMRFVYDTTTWTKKKSKDMIRFPLTIDFASLLGSQTAVLYDLSAVLVHSGPSAHSGHFMAHVLDKPSNKWFVLNDEEVTEFDSTVFDPEDYAETSSKSKAKKKTMKAGATDAERLWDTLSSRNAYMLTYTKRTSEPSVTPRKPPSDILDLVMVDNAVFDSELKGYTEFKEKTRVKFEQDREGRRKLYCSWDVNNDEDDSCYVSSAALSKYMQLDGGRISEDGSQREDSTTVDLDSNAVACEHRKLCPTTVSKSKRISMCLNRLTAIFGPMELPKHDAPECQECRELQKANVNDELVAAAALEKDELKGFMKRWEGFTKDPAINERPTTLDNSDLLCKHDLFLFDLNNPADKKHNESVAVIREDEWSFLITMYEGGPEVVIMKQEFMETDDSSAQDHGFFTVRSTPSHCPECRLLDFSSTTLIVRIYNPGEPVVGDEASCTPASTDDSQAPTPTNGSPRSNITMNTKSKRKQVPIYGATGTRQSKRIRTGKIPYVERTFADVSKNTTVMDLKMKASLLSIHFLLIGFACFPGAIMELKGIVPLYQKLLYGQVELDENERTIAELAIPPGAVLNVLTFDQDVDDLDLDKFHNDTPAPGDVGGFGGTGLTENWL</sequence>
<keyword evidence="13" id="KW-1185">Reference proteome</keyword>
<dbReference type="OrthoDB" id="289038at2759"/>
<dbReference type="SUPFAM" id="SSF143791">
    <property type="entry name" value="DUSP-like"/>
    <property type="match status" value="1"/>
</dbReference>
<evidence type="ECO:0000256" key="7">
    <source>
        <dbReference type="ARBA" id="ARBA00022807"/>
    </source>
</evidence>
<comment type="caution">
    <text evidence="12">The sequence shown here is derived from an EMBL/GenBank/DDBJ whole genome shotgun (WGS) entry which is preliminary data.</text>
</comment>
<organism evidence="12 13">
    <name type="scientific">Linnemannia schmuckeri</name>
    <dbReference type="NCBI Taxonomy" id="64567"/>
    <lineage>
        <taxon>Eukaryota</taxon>
        <taxon>Fungi</taxon>
        <taxon>Fungi incertae sedis</taxon>
        <taxon>Mucoromycota</taxon>
        <taxon>Mortierellomycotina</taxon>
        <taxon>Mortierellomycetes</taxon>
        <taxon>Mortierellales</taxon>
        <taxon>Mortierellaceae</taxon>
        <taxon>Linnemannia</taxon>
    </lineage>
</organism>
<dbReference type="EC" id="3.4.19.12" evidence="9"/>
<keyword evidence="5 9" id="KW-0833">Ubl conjugation pathway</keyword>
<dbReference type="AlphaFoldDB" id="A0A9P5RTY0"/>
<accession>A0A9P5RTY0</accession>
<feature type="domain" description="USP" evidence="11">
    <location>
        <begin position="138"/>
        <end position="464"/>
    </location>
</feature>
<evidence type="ECO:0000256" key="9">
    <source>
        <dbReference type="RuleBase" id="RU366025"/>
    </source>
</evidence>
<keyword evidence="4 9" id="KW-0645">Protease</keyword>
<dbReference type="PROSITE" id="PS00972">
    <property type="entry name" value="USP_1"/>
    <property type="match status" value="1"/>
</dbReference>
<feature type="region of interest" description="Disordered" evidence="10">
    <location>
        <begin position="766"/>
        <end position="795"/>
    </location>
</feature>
<dbReference type="InterPro" id="IPR001394">
    <property type="entry name" value="Peptidase_C19_UCH"/>
</dbReference>
<evidence type="ECO:0000256" key="2">
    <source>
        <dbReference type="ARBA" id="ARBA00004123"/>
    </source>
</evidence>
<dbReference type="PANTHER" id="PTHR24006">
    <property type="entry name" value="UBIQUITIN CARBOXYL-TERMINAL HYDROLASE"/>
    <property type="match status" value="1"/>
</dbReference>
<dbReference type="SUPFAM" id="SSF54001">
    <property type="entry name" value="Cysteine proteinases"/>
    <property type="match status" value="1"/>
</dbReference>
<keyword evidence="6 9" id="KW-0378">Hydrolase</keyword>
<comment type="catalytic activity">
    <reaction evidence="1 9">
        <text>Thiol-dependent hydrolysis of ester, thioester, amide, peptide and isopeptide bonds formed by the C-terminal Gly of ubiquitin (a 76-residue protein attached to proteins as an intracellular targeting signal).</text>
        <dbReference type="EC" id="3.4.19.12"/>
    </reaction>
</comment>
<dbReference type="Proteomes" id="UP000748756">
    <property type="component" value="Unassembled WGS sequence"/>
</dbReference>
<dbReference type="Pfam" id="PF00443">
    <property type="entry name" value="UCH"/>
    <property type="match status" value="1"/>
</dbReference>
<keyword evidence="7 9" id="KW-0788">Thiol protease</keyword>
<dbReference type="GO" id="GO:0006508">
    <property type="term" value="P:proteolysis"/>
    <property type="evidence" value="ECO:0007669"/>
    <property type="project" value="UniProtKB-KW"/>
</dbReference>
<keyword evidence="8" id="KW-0539">Nucleus</keyword>
<dbReference type="EMBL" id="JAAAUQ010000762">
    <property type="protein sequence ID" value="KAF9147747.1"/>
    <property type="molecule type" value="Genomic_DNA"/>
</dbReference>
<dbReference type="GO" id="GO:0004843">
    <property type="term" value="F:cysteine-type deubiquitinase activity"/>
    <property type="evidence" value="ECO:0007669"/>
    <property type="project" value="UniProtKB-UniRule"/>
</dbReference>
<evidence type="ECO:0000256" key="5">
    <source>
        <dbReference type="ARBA" id="ARBA00022786"/>
    </source>
</evidence>
<proteinExistence type="inferred from homology"/>
<evidence type="ECO:0000256" key="6">
    <source>
        <dbReference type="ARBA" id="ARBA00022801"/>
    </source>
</evidence>
<dbReference type="GO" id="GO:0005829">
    <property type="term" value="C:cytosol"/>
    <property type="evidence" value="ECO:0007669"/>
    <property type="project" value="TreeGrafter"/>
</dbReference>
<feature type="compositionally biased region" description="Polar residues" evidence="10">
    <location>
        <begin position="772"/>
        <end position="795"/>
    </location>
</feature>
<dbReference type="InterPro" id="IPR035927">
    <property type="entry name" value="DUSP-like_sf"/>
</dbReference>